<dbReference type="AlphaFoldDB" id="A0A8J7TL07"/>
<evidence type="ECO:0000313" key="2">
    <source>
        <dbReference type="Proteomes" id="UP000664277"/>
    </source>
</evidence>
<dbReference type="EMBL" id="JAFLCK010000011">
    <property type="protein sequence ID" value="MBN8660550.1"/>
    <property type="molecule type" value="Genomic_DNA"/>
</dbReference>
<gene>
    <name evidence="1" type="ORF">J0M35_09325</name>
</gene>
<evidence type="ECO:0000313" key="1">
    <source>
        <dbReference type="EMBL" id="MBN8660550.1"/>
    </source>
</evidence>
<organism evidence="1 2">
    <name type="scientific">Candidatus Obscuribacter phosphatis</name>
    <dbReference type="NCBI Taxonomy" id="1906157"/>
    <lineage>
        <taxon>Bacteria</taxon>
        <taxon>Bacillati</taxon>
        <taxon>Candidatus Melainabacteria</taxon>
        <taxon>Candidatus Obscuribacterales</taxon>
        <taxon>Candidatus Obscuribacteraceae</taxon>
        <taxon>Candidatus Obscuribacter</taxon>
    </lineage>
</organism>
<comment type="caution">
    <text evidence="1">The sequence shown here is derived from an EMBL/GenBank/DDBJ whole genome shotgun (WGS) entry which is preliminary data.</text>
</comment>
<sequence length="285" mass="31788">MSLSLALKSSFCLLVLFLSLLCSLLWSMPGRAETIQGGISHAEYMPPLSSQQNFGQQSLGQQSPYQQSPYPGQLLSSSATRYGQQYYQPKVQKYVEWFQIPNWMAGTWSKQGDMTLSATDLNTGYRSNQQSWVDNRMVVTFGHQVDKQGGIWQANVLPAETDSMSGSKMVRFMAVSRRLEAADQSGLVTRTHYVITETSAGTGQIADQFQQESLNHYGILQDGELVNRSSNRVFSYAGRPMRDGNLESRFNRVSAFSPRAELDGFDLVASFKQYLNSIGRGDLAP</sequence>
<proteinExistence type="predicted"/>
<protein>
    <submittedName>
        <fullName evidence="1">Uncharacterized protein</fullName>
    </submittedName>
</protein>
<accession>A0A8J7TL07</accession>
<reference evidence="1" key="1">
    <citation type="submission" date="2021-02" db="EMBL/GenBank/DDBJ databases">
        <title>Genome-Resolved Metagenomics of a Microbial Community Performing Photosynthetic Biological Nutrient Removal.</title>
        <authorList>
            <person name="Mcdaniel E.A."/>
        </authorList>
    </citation>
    <scope>NUCLEOTIDE SEQUENCE</scope>
    <source>
        <strain evidence="1">UWPOB_OBS1</strain>
    </source>
</reference>
<name>A0A8J7TL07_9BACT</name>
<dbReference type="Proteomes" id="UP000664277">
    <property type="component" value="Unassembled WGS sequence"/>
</dbReference>